<evidence type="ECO:0000256" key="2">
    <source>
        <dbReference type="ARBA" id="ARBA00023125"/>
    </source>
</evidence>
<dbReference type="InterPro" id="IPR028082">
    <property type="entry name" value="Peripla_BP_I"/>
</dbReference>
<evidence type="ECO:0000256" key="3">
    <source>
        <dbReference type="ARBA" id="ARBA00023163"/>
    </source>
</evidence>
<organism evidence="5 6">
    <name type="scientific">Bifidobacterium bombi DSM 19703</name>
    <dbReference type="NCBI Taxonomy" id="1341695"/>
    <lineage>
        <taxon>Bacteria</taxon>
        <taxon>Bacillati</taxon>
        <taxon>Actinomycetota</taxon>
        <taxon>Actinomycetes</taxon>
        <taxon>Bifidobacteriales</taxon>
        <taxon>Bifidobacteriaceae</taxon>
        <taxon>Bifidobacterium</taxon>
    </lineage>
</organism>
<evidence type="ECO:0000256" key="1">
    <source>
        <dbReference type="ARBA" id="ARBA00023015"/>
    </source>
</evidence>
<dbReference type="InterPro" id="IPR000843">
    <property type="entry name" value="HTH_LacI"/>
</dbReference>
<keyword evidence="1" id="KW-0805">Transcription regulation</keyword>
<evidence type="ECO:0000259" key="4">
    <source>
        <dbReference type="PROSITE" id="PS50932"/>
    </source>
</evidence>
<dbReference type="STRING" id="1341695.BBOMB_1004"/>
<keyword evidence="3" id="KW-0804">Transcription</keyword>
<dbReference type="PANTHER" id="PTHR30146:SF109">
    <property type="entry name" value="HTH-TYPE TRANSCRIPTIONAL REGULATOR GALS"/>
    <property type="match status" value="1"/>
</dbReference>
<dbReference type="SUPFAM" id="SSF53822">
    <property type="entry name" value="Periplasmic binding protein-like I"/>
    <property type="match status" value="1"/>
</dbReference>
<dbReference type="EMBL" id="ATLK01000001">
    <property type="protein sequence ID" value="KFF31619.1"/>
    <property type="molecule type" value="Genomic_DNA"/>
</dbReference>
<sequence>MNGENNVSIIEVAALADVSTATVSRVLSGKRTKNDDISRRVRKAAQSLNYEANYAASALRSDVTKSYGLLIETVQDTFTAQMVDALEQAANTADRQLILAIGMNRETREERLATLYSRRIDGLIAVARGKGARTGGDESTNGPDDQGIQGHRIADFAASHPDFSVVQISGNAPTLYANWVGMDDSGTIQLAIDHLTARNATSIAFLGDFPNNMLTANMFATFQSTSEITSMYTEPEWSTFGPHTVERGYRDTLGIFSPQSGSGRRPQGLICTSLHVAIGARMALGQLGLSVPEDVKIICITDNRPFTNEELEFTTVSPAYEYMAEETIRLLESRKKSPHWLPAHTMFPPHIVQRASTHAPRFGASDMEQPASRDQ</sequence>
<proteinExistence type="predicted"/>
<name>A0A080N6H3_9BIFI</name>
<dbReference type="GO" id="GO:0000976">
    <property type="term" value="F:transcription cis-regulatory region binding"/>
    <property type="evidence" value="ECO:0007669"/>
    <property type="project" value="TreeGrafter"/>
</dbReference>
<accession>A0A080N6H3</accession>
<evidence type="ECO:0000313" key="5">
    <source>
        <dbReference type="EMBL" id="KFF31619.1"/>
    </source>
</evidence>
<dbReference type="PROSITE" id="PS50932">
    <property type="entry name" value="HTH_LACI_2"/>
    <property type="match status" value="1"/>
</dbReference>
<dbReference type="Gene3D" id="3.40.50.2300">
    <property type="match status" value="2"/>
</dbReference>
<dbReference type="Proteomes" id="UP000028730">
    <property type="component" value="Unassembled WGS sequence"/>
</dbReference>
<dbReference type="SUPFAM" id="SSF47413">
    <property type="entry name" value="lambda repressor-like DNA-binding domains"/>
    <property type="match status" value="1"/>
</dbReference>
<feature type="domain" description="HTH lacI-type" evidence="4">
    <location>
        <begin position="7"/>
        <end position="61"/>
    </location>
</feature>
<dbReference type="GO" id="GO:0003700">
    <property type="term" value="F:DNA-binding transcription factor activity"/>
    <property type="evidence" value="ECO:0007669"/>
    <property type="project" value="TreeGrafter"/>
</dbReference>
<dbReference type="OrthoDB" id="59108at2"/>
<keyword evidence="6" id="KW-1185">Reference proteome</keyword>
<keyword evidence="2" id="KW-0238">DNA-binding</keyword>
<dbReference type="Pfam" id="PF00356">
    <property type="entry name" value="LacI"/>
    <property type="match status" value="1"/>
</dbReference>
<dbReference type="AlphaFoldDB" id="A0A080N6H3"/>
<dbReference type="PANTHER" id="PTHR30146">
    <property type="entry name" value="LACI-RELATED TRANSCRIPTIONAL REPRESSOR"/>
    <property type="match status" value="1"/>
</dbReference>
<dbReference type="SMART" id="SM00354">
    <property type="entry name" value="HTH_LACI"/>
    <property type="match status" value="1"/>
</dbReference>
<dbReference type="Pfam" id="PF13377">
    <property type="entry name" value="Peripla_BP_3"/>
    <property type="match status" value="1"/>
</dbReference>
<dbReference type="CDD" id="cd06267">
    <property type="entry name" value="PBP1_LacI_sugar_binding-like"/>
    <property type="match status" value="1"/>
</dbReference>
<dbReference type="CDD" id="cd01392">
    <property type="entry name" value="HTH_LacI"/>
    <property type="match status" value="1"/>
</dbReference>
<dbReference type="InterPro" id="IPR046335">
    <property type="entry name" value="LacI/GalR-like_sensor"/>
</dbReference>
<dbReference type="RefSeq" id="WP_044088056.1">
    <property type="nucleotide sequence ID" value="NZ_ATLK01000001.1"/>
</dbReference>
<dbReference type="eggNOG" id="COG1609">
    <property type="taxonomic scope" value="Bacteria"/>
</dbReference>
<dbReference type="PROSITE" id="PS00356">
    <property type="entry name" value="HTH_LACI_1"/>
    <property type="match status" value="1"/>
</dbReference>
<protein>
    <submittedName>
        <fullName evidence="5">Transcriptional regulator, LacI family</fullName>
    </submittedName>
</protein>
<dbReference type="InterPro" id="IPR010982">
    <property type="entry name" value="Lambda_DNA-bd_dom_sf"/>
</dbReference>
<evidence type="ECO:0000313" key="6">
    <source>
        <dbReference type="Proteomes" id="UP000028730"/>
    </source>
</evidence>
<gene>
    <name evidence="5" type="ORF">BBOMB_1004</name>
</gene>
<comment type="caution">
    <text evidence="5">The sequence shown here is derived from an EMBL/GenBank/DDBJ whole genome shotgun (WGS) entry which is preliminary data.</text>
</comment>
<reference evidence="5 6" key="1">
    <citation type="journal article" date="2014" name="Appl. Environ. Microbiol.">
        <title>Genomic encyclopedia of type strains of the genus Bifidobacterium.</title>
        <authorList>
            <person name="Milani C."/>
            <person name="Lugli G.A."/>
            <person name="Duranti S."/>
            <person name="Turroni F."/>
            <person name="Bottacini F."/>
            <person name="Mangifesta M."/>
            <person name="Sanchez B."/>
            <person name="Viappiani A."/>
            <person name="Mancabelli L."/>
            <person name="Taminiau B."/>
            <person name="Delcenserie V."/>
            <person name="Barrangou R."/>
            <person name="Margolles A."/>
            <person name="van Sinderen D."/>
            <person name="Ventura M."/>
        </authorList>
    </citation>
    <scope>NUCLEOTIDE SEQUENCE [LARGE SCALE GENOMIC DNA]</scope>
    <source>
        <strain evidence="5 6">DSM 19703</strain>
    </source>
</reference>
<dbReference type="Gene3D" id="1.10.260.40">
    <property type="entry name" value="lambda repressor-like DNA-binding domains"/>
    <property type="match status" value="1"/>
</dbReference>